<dbReference type="InterPro" id="IPR005184">
    <property type="entry name" value="DUF306_Meta_HslJ"/>
</dbReference>
<dbReference type="AlphaFoldDB" id="A0A1X0J742"/>
<dbReference type="EMBL" id="MVII01000013">
    <property type="protein sequence ID" value="ORB57929.1"/>
    <property type="molecule type" value="Genomic_DNA"/>
</dbReference>
<gene>
    <name evidence="3" type="ORF">BST43_11740</name>
</gene>
<feature type="chain" id="PRO_5039389908" description="DUF306 domain-containing protein" evidence="1">
    <location>
        <begin position="27"/>
        <end position="164"/>
    </location>
</feature>
<feature type="domain" description="DUF306" evidence="2">
    <location>
        <begin position="40"/>
        <end position="158"/>
    </location>
</feature>
<dbReference type="InterPro" id="IPR038670">
    <property type="entry name" value="HslJ-like_sf"/>
</dbReference>
<accession>A0A1X0J742</accession>
<reference evidence="3 4" key="1">
    <citation type="submission" date="2016-12" db="EMBL/GenBank/DDBJ databases">
        <title>The new phylogeny of genus Mycobacterium.</title>
        <authorList>
            <person name="Tortoli E."/>
            <person name="Trovato A."/>
            <person name="Cirillo D.M."/>
        </authorList>
    </citation>
    <scope>NUCLEOTIDE SEQUENCE [LARGE SCALE GENOMIC DNA]</scope>
    <source>
        <strain evidence="3 4">CCUG 66554</strain>
    </source>
</reference>
<dbReference type="Gene3D" id="2.40.128.270">
    <property type="match status" value="1"/>
</dbReference>
<dbReference type="Pfam" id="PF03724">
    <property type="entry name" value="META"/>
    <property type="match status" value="1"/>
</dbReference>
<evidence type="ECO:0000256" key="1">
    <source>
        <dbReference type="SAM" id="SignalP"/>
    </source>
</evidence>
<proteinExistence type="predicted"/>
<evidence type="ECO:0000313" key="4">
    <source>
        <dbReference type="Proteomes" id="UP000192434"/>
    </source>
</evidence>
<dbReference type="Proteomes" id="UP000192434">
    <property type="component" value="Unassembled WGS sequence"/>
</dbReference>
<feature type="signal peptide" evidence="1">
    <location>
        <begin position="1"/>
        <end position="26"/>
    </location>
</feature>
<organism evidence="3 4">
    <name type="scientific">Mycobacteroides saopaulense</name>
    <dbReference type="NCBI Taxonomy" id="1578165"/>
    <lineage>
        <taxon>Bacteria</taxon>
        <taxon>Bacillati</taxon>
        <taxon>Actinomycetota</taxon>
        <taxon>Actinomycetes</taxon>
        <taxon>Mycobacteriales</taxon>
        <taxon>Mycobacteriaceae</taxon>
        <taxon>Mycobacteroides</taxon>
    </lineage>
</organism>
<dbReference type="OrthoDB" id="507754at2"/>
<comment type="caution">
    <text evidence="3">The sequence shown here is derived from an EMBL/GenBank/DDBJ whole genome shotgun (WGS) entry which is preliminary data.</text>
</comment>
<keyword evidence="1" id="KW-0732">Signal</keyword>
<protein>
    <recommendedName>
        <fullName evidence="2">DUF306 domain-containing protein</fullName>
    </recommendedName>
</protein>
<evidence type="ECO:0000313" key="3">
    <source>
        <dbReference type="EMBL" id="ORB57929.1"/>
    </source>
</evidence>
<sequence length="164" mass="17601">MKFAERIFLRTFTFLAALIGATFVLAVVTQSQATADPHPGLTDTRWILTAETVDGVTTPYTGAEAFVELHGGAADSPEAENVLTLSGKDGCNNMTATVTPQPGTNRLSFGGVASTRMFCPPPTAEQQFARVFGGDRDYRVLDGVLMVTDPATSDNWTFHAQRGR</sequence>
<evidence type="ECO:0000259" key="2">
    <source>
        <dbReference type="Pfam" id="PF03724"/>
    </source>
</evidence>
<name>A0A1X0J742_9MYCO</name>
<dbReference type="RefSeq" id="WP_109559152.1">
    <property type="nucleotide sequence ID" value="NZ_MVII01000013.1"/>
</dbReference>